<dbReference type="HOGENOM" id="CLU_2083097_0_0_5"/>
<keyword evidence="2" id="KW-1185">Reference proteome</keyword>
<reference evidence="1 2" key="1">
    <citation type="submission" date="2013-03" db="EMBL/GenBank/DDBJ databases">
        <authorList>
            <person name="Fiebig A."/>
            <person name="Goeker M."/>
            <person name="Klenk H.-P.P."/>
        </authorList>
    </citation>
    <scope>NUCLEOTIDE SEQUENCE [LARGE SCALE GENOMIC DNA]</scope>
    <source>
        <strain evidence="2">DSM 19469</strain>
    </source>
</reference>
<proteinExistence type="predicted"/>
<evidence type="ECO:0000313" key="1">
    <source>
        <dbReference type="EMBL" id="AHM03046.1"/>
    </source>
</evidence>
<dbReference type="EMBL" id="CP004372">
    <property type="protein sequence ID" value="AHM03046.1"/>
    <property type="molecule type" value="Genomic_DNA"/>
</dbReference>
<dbReference type="PATRIC" id="fig|1294273.3.peg.596"/>
<dbReference type="STRING" id="1294273.roselon_00606"/>
<gene>
    <name evidence="1" type="ORF">roselon_00606</name>
</gene>
<protein>
    <submittedName>
        <fullName evidence="1">Uncharacterized protein</fullName>
    </submittedName>
</protein>
<sequence length="117" mass="12183">MTLPANPTLGSLARVRSEALLNRGRQADEVRAQRQETEITGTTVPAEAMRGVTPNDAADLPDGPCRALFVGGAGTVVCNDLTDTEVTLVCGAGQIIPGWVTRVKATGTDATNVVAMY</sequence>
<dbReference type="Proteomes" id="UP000019593">
    <property type="component" value="Chromosome"/>
</dbReference>
<dbReference type="AlphaFoldDB" id="W8S2T0"/>
<dbReference type="KEGG" id="red:roselon_00606"/>
<evidence type="ECO:0000313" key="2">
    <source>
        <dbReference type="Proteomes" id="UP000019593"/>
    </source>
</evidence>
<accession>W8S2T0</accession>
<name>W8S2T0_9RHOB</name>
<organism evidence="1 2">
    <name type="scientific">Roseicyclus elongatus DSM 19469</name>
    <dbReference type="NCBI Taxonomy" id="1294273"/>
    <lineage>
        <taxon>Bacteria</taxon>
        <taxon>Pseudomonadati</taxon>
        <taxon>Pseudomonadota</taxon>
        <taxon>Alphaproteobacteria</taxon>
        <taxon>Rhodobacterales</taxon>
        <taxon>Roseobacteraceae</taxon>
        <taxon>Roseicyclus</taxon>
    </lineage>
</organism>
<dbReference type="RefSeq" id="WP_025310939.1">
    <property type="nucleotide sequence ID" value="NZ_CP004372.1"/>
</dbReference>